<feature type="compositionally biased region" description="Pro residues" evidence="1">
    <location>
        <begin position="375"/>
        <end position="391"/>
    </location>
</feature>
<protein>
    <submittedName>
        <fullName evidence="3">Guanylate cyclase domain-containing protein</fullName>
    </submittedName>
</protein>
<dbReference type="AlphaFoldDB" id="A0A699YRR2"/>
<evidence type="ECO:0000313" key="4">
    <source>
        <dbReference type="Proteomes" id="UP000485058"/>
    </source>
</evidence>
<keyword evidence="2" id="KW-0812">Transmembrane</keyword>
<dbReference type="Proteomes" id="UP000485058">
    <property type="component" value="Unassembled WGS sequence"/>
</dbReference>
<sequence>MLAKCFPSATAPLRASDTQGSAKGYDVVMFSSFMLGDIATSGALVDLAPYISNDTEQVVAWSDYPPYYTASSRFKDQELVSVMRQVNATANNPLTGRPRHALCMPSETGSTFLFTAVLTSIMQTGGTSQGWLYDPLTLEPLTNNTAMLKALEIMWELSPFLRGFDASSTIDMSQCAIAMAPPNLFKSLHPLYSNAQFMGQLTMSPLPASTEVLDRSTMQLVPCTAQLCNSQRATKMGGQLVNLSPTSHRGAASFLGMTTMVPQKLRTAVYNLMAYICSPGVSKSYSTALTQVVAMPFVADDFKVADSLGSLYYGQNALFTLIGCKMPLVPRSAGSPADFAAAMTSMTAGLRAVRDSLGVGALREQLWGTTGFVPPTQPPPPTPPSPSPPLAGGPALSTPLLATVVAVPVGVCSLLMLLLAVIITHLRRNAKLQRSLLGHVLPPAAGDKATLVITDVQGSSKLWETLPAGVMEASMKVHDELVRRLALDSSGYEWATEGDSFLLCFHTPQAAVAFATQLQDALLQCSQWPAQLMAAG</sequence>
<dbReference type="PANTHER" id="PTHR43081">
    <property type="entry name" value="ADENYLATE CYCLASE, TERMINAL-DIFFERENTIATION SPECIFIC-RELATED"/>
    <property type="match status" value="1"/>
</dbReference>
<evidence type="ECO:0000256" key="1">
    <source>
        <dbReference type="SAM" id="MobiDB-lite"/>
    </source>
</evidence>
<evidence type="ECO:0000256" key="2">
    <source>
        <dbReference type="SAM" id="Phobius"/>
    </source>
</evidence>
<reference evidence="3 4" key="1">
    <citation type="submission" date="2020-02" db="EMBL/GenBank/DDBJ databases">
        <title>Draft genome sequence of Haematococcus lacustris strain NIES-144.</title>
        <authorList>
            <person name="Morimoto D."/>
            <person name="Nakagawa S."/>
            <person name="Yoshida T."/>
            <person name="Sawayama S."/>
        </authorList>
    </citation>
    <scope>NUCLEOTIDE SEQUENCE [LARGE SCALE GENOMIC DNA]</scope>
    <source>
        <strain evidence="3 4">NIES-144</strain>
    </source>
</reference>
<keyword evidence="4" id="KW-1185">Reference proteome</keyword>
<feature type="region of interest" description="Disordered" evidence="1">
    <location>
        <begin position="370"/>
        <end position="391"/>
    </location>
</feature>
<dbReference type="Gene3D" id="3.30.70.1230">
    <property type="entry name" value="Nucleotide cyclase"/>
    <property type="match status" value="1"/>
</dbReference>
<keyword evidence="2" id="KW-0472">Membrane</keyword>
<feature type="non-terminal residue" evidence="3">
    <location>
        <position position="1"/>
    </location>
</feature>
<dbReference type="InterPro" id="IPR050697">
    <property type="entry name" value="Adenylyl/Guanylyl_Cyclase_3/4"/>
</dbReference>
<dbReference type="SUPFAM" id="SSF55073">
    <property type="entry name" value="Nucleotide cyclase"/>
    <property type="match status" value="1"/>
</dbReference>
<accession>A0A699YRR2</accession>
<dbReference type="EMBL" id="BLLF01000248">
    <property type="protein sequence ID" value="GFH09616.1"/>
    <property type="molecule type" value="Genomic_DNA"/>
</dbReference>
<comment type="caution">
    <text evidence="3">The sequence shown here is derived from an EMBL/GenBank/DDBJ whole genome shotgun (WGS) entry which is preliminary data.</text>
</comment>
<proteinExistence type="predicted"/>
<feature type="transmembrane region" description="Helical" evidence="2">
    <location>
        <begin position="400"/>
        <end position="426"/>
    </location>
</feature>
<dbReference type="PANTHER" id="PTHR43081:SF1">
    <property type="entry name" value="ADENYLATE CYCLASE, TERMINAL-DIFFERENTIATION SPECIFIC"/>
    <property type="match status" value="1"/>
</dbReference>
<dbReference type="InterPro" id="IPR029787">
    <property type="entry name" value="Nucleotide_cyclase"/>
</dbReference>
<keyword evidence="2" id="KW-1133">Transmembrane helix</keyword>
<gene>
    <name evidence="3" type="ORF">HaLaN_04793</name>
</gene>
<dbReference type="SUPFAM" id="SSF53850">
    <property type="entry name" value="Periplasmic binding protein-like II"/>
    <property type="match status" value="1"/>
</dbReference>
<feature type="non-terminal residue" evidence="3">
    <location>
        <position position="536"/>
    </location>
</feature>
<organism evidence="3 4">
    <name type="scientific">Haematococcus lacustris</name>
    <name type="common">Green alga</name>
    <name type="synonym">Haematococcus pluvialis</name>
    <dbReference type="NCBI Taxonomy" id="44745"/>
    <lineage>
        <taxon>Eukaryota</taxon>
        <taxon>Viridiplantae</taxon>
        <taxon>Chlorophyta</taxon>
        <taxon>core chlorophytes</taxon>
        <taxon>Chlorophyceae</taxon>
        <taxon>CS clade</taxon>
        <taxon>Chlamydomonadales</taxon>
        <taxon>Haematococcaceae</taxon>
        <taxon>Haematococcus</taxon>
    </lineage>
</organism>
<name>A0A699YRR2_HAELA</name>
<evidence type="ECO:0000313" key="3">
    <source>
        <dbReference type="EMBL" id="GFH09616.1"/>
    </source>
</evidence>
<dbReference type="Gene3D" id="3.40.190.10">
    <property type="entry name" value="Periplasmic binding protein-like II"/>
    <property type="match status" value="1"/>
</dbReference>